<dbReference type="OrthoDB" id="693742at2759"/>
<keyword evidence="4" id="KW-0788">Thiol protease</keyword>
<feature type="compositionally biased region" description="Basic and acidic residues" evidence="6">
    <location>
        <begin position="133"/>
        <end position="151"/>
    </location>
</feature>
<feature type="compositionally biased region" description="Basic and acidic residues" evidence="6">
    <location>
        <begin position="97"/>
        <end position="111"/>
    </location>
</feature>
<dbReference type="Pfam" id="PF02902">
    <property type="entry name" value="Peptidase_C48"/>
    <property type="match status" value="1"/>
</dbReference>
<dbReference type="InterPro" id="IPR038765">
    <property type="entry name" value="Papain-like_cys_pep_sf"/>
</dbReference>
<sequence length="638" mass="72031">MLLAFQAWIYETFPDLDEVIVTRVSRTHPRIKNWNANEQPSASKLEELGCFNKPNIEICDLNPTEAEMAMPYMDGMQHNKTIQPESSQSSRRKESRKGKSVDPSHMSEKSVHLVTDTGVRKAHITNDDDDFVDPPRRCETLSHQETHRADEGPSGPQFSPNEEQHHGIQGSAIRLFLFLLNCFQIAVTVHIVLVTVHLVLVLHDLNAQLSELKSQNKVLTVEMDAIKSQMSSLNSNQAKKMSEIILIQGQLKHDMIEIRTNMQFLSESVTAMISSSMDEILRRFNDRKGCPVNEYEDTEAAVEGFEKIDEVEKLQPVVDRKGKGKVDPTEDVAFPSSREPPSFDLGIEYTQPDDLESSEIQKQVDAAISDVITASQNVDEEGSPTTEPTSALPVKRASRSARILRSPFVVREGKHMDACFYYSRQVAKFGKVKLRATTTDSWFQNKIKDIFPAFQKDPQVLLSESSMIKAVTGRLISLSTSWADVDYVFIPLLPTNKAHWMLGLVEFRSHTLMLFNSAGKTYRDWNVLEGIEPYVKVLPALTKALGISKKDPDYNESECKQMKVTIDSTLPQQTNGHDCGVFVILYALYILRDGRCAIPHKFDAAKCRIDIASLLYKHREPYVKKARQAFKGEGIVIE</sequence>
<comment type="similarity">
    <text evidence="1">Belongs to the peptidase C48 family.</text>
</comment>
<evidence type="ECO:0000256" key="2">
    <source>
        <dbReference type="ARBA" id="ARBA00022670"/>
    </source>
</evidence>
<protein>
    <submittedName>
        <fullName evidence="8">Sentrin-specific protease 1-like</fullName>
    </submittedName>
</protein>
<feature type="domain" description="Ubiquitin-like protease family profile" evidence="7">
    <location>
        <begin position="364"/>
        <end position="590"/>
    </location>
</feature>
<dbReference type="SUPFAM" id="SSF54001">
    <property type="entry name" value="Cysteine proteinases"/>
    <property type="match status" value="1"/>
</dbReference>
<evidence type="ECO:0000313" key="8">
    <source>
        <dbReference type="EMBL" id="CAA2989063.1"/>
    </source>
</evidence>
<comment type="caution">
    <text evidence="8">The sequence shown here is derived from an EMBL/GenBank/DDBJ whole genome shotgun (WGS) entry which is preliminary data.</text>
</comment>
<feature type="coiled-coil region" evidence="5">
    <location>
        <begin position="202"/>
        <end position="229"/>
    </location>
</feature>
<evidence type="ECO:0000256" key="1">
    <source>
        <dbReference type="ARBA" id="ARBA00005234"/>
    </source>
</evidence>
<evidence type="ECO:0000256" key="3">
    <source>
        <dbReference type="ARBA" id="ARBA00022801"/>
    </source>
</evidence>
<dbReference type="Proteomes" id="UP000594638">
    <property type="component" value="Unassembled WGS sequence"/>
</dbReference>
<dbReference type="PROSITE" id="PS50600">
    <property type="entry name" value="ULP_PROTEASE"/>
    <property type="match status" value="1"/>
</dbReference>
<keyword evidence="9" id="KW-1185">Reference proteome</keyword>
<name>A0A8S0SCV3_OLEEU</name>
<evidence type="ECO:0000256" key="6">
    <source>
        <dbReference type="SAM" id="MobiDB-lite"/>
    </source>
</evidence>
<evidence type="ECO:0000256" key="4">
    <source>
        <dbReference type="ARBA" id="ARBA00022807"/>
    </source>
</evidence>
<dbReference type="InterPro" id="IPR003653">
    <property type="entry name" value="Peptidase_C48_C"/>
</dbReference>
<dbReference type="AlphaFoldDB" id="A0A8S0SCV3"/>
<dbReference type="PANTHER" id="PTHR12606:SF141">
    <property type="entry name" value="GH15225P-RELATED"/>
    <property type="match status" value="1"/>
</dbReference>
<gene>
    <name evidence="8" type="ORF">OLEA9_A093792</name>
</gene>
<feature type="region of interest" description="Disordered" evidence="6">
    <location>
        <begin position="319"/>
        <end position="344"/>
    </location>
</feature>
<organism evidence="8 9">
    <name type="scientific">Olea europaea subsp. europaea</name>
    <dbReference type="NCBI Taxonomy" id="158383"/>
    <lineage>
        <taxon>Eukaryota</taxon>
        <taxon>Viridiplantae</taxon>
        <taxon>Streptophyta</taxon>
        <taxon>Embryophyta</taxon>
        <taxon>Tracheophyta</taxon>
        <taxon>Spermatophyta</taxon>
        <taxon>Magnoliopsida</taxon>
        <taxon>eudicotyledons</taxon>
        <taxon>Gunneridae</taxon>
        <taxon>Pentapetalae</taxon>
        <taxon>asterids</taxon>
        <taxon>lamiids</taxon>
        <taxon>Lamiales</taxon>
        <taxon>Oleaceae</taxon>
        <taxon>Oleeae</taxon>
        <taxon>Olea</taxon>
    </lineage>
</organism>
<dbReference type="Gramene" id="OE9A093792T1">
    <property type="protein sequence ID" value="OE9A093792C1"/>
    <property type="gene ID" value="OE9A093792"/>
</dbReference>
<feature type="region of interest" description="Disordered" evidence="6">
    <location>
        <begin position="375"/>
        <end position="394"/>
    </location>
</feature>
<keyword evidence="5" id="KW-0175">Coiled coil</keyword>
<dbReference type="GO" id="GO:0008234">
    <property type="term" value="F:cysteine-type peptidase activity"/>
    <property type="evidence" value="ECO:0007669"/>
    <property type="project" value="UniProtKB-KW"/>
</dbReference>
<keyword evidence="3" id="KW-0378">Hydrolase</keyword>
<reference evidence="8 9" key="1">
    <citation type="submission" date="2019-12" db="EMBL/GenBank/DDBJ databases">
        <authorList>
            <person name="Alioto T."/>
            <person name="Alioto T."/>
            <person name="Gomez Garrido J."/>
        </authorList>
    </citation>
    <scope>NUCLEOTIDE SEQUENCE [LARGE SCALE GENOMIC DNA]</scope>
</reference>
<evidence type="ECO:0000259" key="7">
    <source>
        <dbReference type="PROSITE" id="PS50600"/>
    </source>
</evidence>
<dbReference type="EMBL" id="CACTIH010004054">
    <property type="protein sequence ID" value="CAA2989063.1"/>
    <property type="molecule type" value="Genomic_DNA"/>
</dbReference>
<keyword evidence="2 8" id="KW-0645">Protease</keyword>
<feature type="compositionally biased region" description="Basic and acidic residues" evidence="6">
    <location>
        <begin position="319"/>
        <end position="328"/>
    </location>
</feature>
<evidence type="ECO:0000313" key="9">
    <source>
        <dbReference type="Proteomes" id="UP000594638"/>
    </source>
</evidence>
<dbReference type="GO" id="GO:0006508">
    <property type="term" value="P:proteolysis"/>
    <property type="evidence" value="ECO:0007669"/>
    <property type="project" value="UniProtKB-KW"/>
</dbReference>
<feature type="region of interest" description="Disordered" evidence="6">
    <location>
        <begin position="79"/>
        <end position="165"/>
    </location>
</feature>
<accession>A0A8S0SCV3</accession>
<proteinExistence type="inferred from homology"/>
<feature type="compositionally biased region" description="Polar residues" evidence="6">
    <location>
        <begin position="375"/>
        <end position="389"/>
    </location>
</feature>
<dbReference type="Gene3D" id="3.40.395.10">
    <property type="entry name" value="Adenoviral Proteinase, Chain A"/>
    <property type="match status" value="1"/>
</dbReference>
<evidence type="ECO:0000256" key="5">
    <source>
        <dbReference type="SAM" id="Coils"/>
    </source>
</evidence>
<dbReference type="PANTHER" id="PTHR12606">
    <property type="entry name" value="SENTRIN/SUMO-SPECIFIC PROTEASE"/>
    <property type="match status" value="1"/>
</dbReference>